<feature type="compositionally biased region" description="Pro residues" evidence="7">
    <location>
        <begin position="223"/>
        <end position="234"/>
    </location>
</feature>
<feature type="domain" description="FHA" evidence="8">
    <location>
        <begin position="55"/>
        <end position="118"/>
    </location>
</feature>
<evidence type="ECO:0000256" key="7">
    <source>
        <dbReference type="SAM" id="MobiDB-lite"/>
    </source>
</evidence>
<dbReference type="InterPro" id="IPR000253">
    <property type="entry name" value="FHA_dom"/>
</dbReference>
<feature type="compositionally biased region" description="Polar residues" evidence="7">
    <location>
        <begin position="380"/>
        <end position="412"/>
    </location>
</feature>
<protein>
    <submittedName>
        <fullName evidence="10">Forkhead-like transcriptional regulator</fullName>
    </submittedName>
</protein>
<evidence type="ECO:0000256" key="1">
    <source>
        <dbReference type="ARBA" id="ARBA00004123"/>
    </source>
</evidence>
<sequence length="741" mass="80076">MDCHHESPTRDHMDIVKVVTPRYDDESSTDNRDKICAYFKLIFPNFQLFVQNTSVTIGRRSVRSDGPSTSEIPQCDVDLGPLKSVSRFHAKIEYEDNEERFVLVVLGRNGAWVDGIWSGSGSRVPLGSRSLIQIATRVFDFVLPPPPAPEDSPSPSSPSTTRHHSPSIDITSVSPDSSVHSPITKDSELPPIDITEKPSPQPLARSKPPLKSSSKKRKKPGDARPPPPAVMPPRPQFTYAQLCYKAICAMEGKATLQDICCWVSDNFDWYRYNEGSGWESSIRHNLSSNRAFKKMERCAGERGKGFFWSVDEQFEHLVKDHEGKGQGEGARNKAKNSKLLEPPLKRSVKGDPTSPLPPPLPSSIPLSLDTNIAPTDKPTYPTSTHTSAPVQFNAQNVQQQHPSTASTSSVTSGPVKFEHMNSNFQGQAQLPQVQAAGGIKAEVPEQSNSQPTQSSPSAPSTSSSVVAPASTFPPISSDIVIPIVIGSVPSTVQSSSPITNDNATSSLDLTSPPIALHQDTIVLNPMIFSSLTSAQLKELELLGAKKAIEILQTYIVRFLKEKRKSEAKGKKKKSKKKDGQGVGGGGSNAGSTATTAVNDKEISSSRGAEVDKDKMGVGDQQREVVGVSVKSESNQEGTDKKSNENLTVSVPKTEAQDTTITTTTTVDSSLTTGAGRAGVPPRISSPPLTSVSLSLSLPLSSMSSLQDNQCMEEIDIMGDEDDMEHVSKRRRLDVGPEQIQV</sequence>
<dbReference type="Proteomes" id="UP000217199">
    <property type="component" value="Unassembled WGS sequence"/>
</dbReference>
<keyword evidence="11" id="KW-1185">Reference proteome</keyword>
<keyword evidence="5 6" id="KW-0539">Nucleus</keyword>
<organism evidence="10 11">
    <name type="scientific">Pyrrhoderma noxium</name>
    <dbReference type="NCBI Taxonomy" id="2282107"/>
    <lineage>
        <taxon>Eukaryota</taxon>
        <taxon>Fungi</taxon>
        <taxon>Dikarya</taxon>
        <taxon>Basidiomycota</taxon>
        <taxon>Agaricomycotina</taxon>
        <taxon>Agaricomycetes</taxon>
        <taxon>Hymenochaetales</taxon>
        <taxon>Hymenochaetaceae</taxon>
        <taxon>Pyrrhoderma</taxon>
    </lineage>
</organism>
<evidence type="ECO:0000256" key="5">
    <source>
        <dbReference type="ARBA" id="ARBA00023242"/>
    </source>
</evidence>
<feature type="region of interest" description="Disordered" evidence="7">
    <location>
        <begin position="321"/>
        <end position="418"/>
    </location>
</feature>
<feature type="compositionally biased region" description="Pro residues" evidence="7">
    <location>
        <begin position="143"/>
        <end position="156"/>
    </location>
</feature>
<dbReference type="Pfam" id="PF00498">
    <property type="entry name" value="FHA"/>
    <property type="match status" value="1"/>
</dbReference>
<dbReference type="GO" id="GO:0000978">
    <property type="term" value="F:RNA polymerase II cis-regulatory region sequence-specific DNA binding"/>
    <property type="evidence" value="ECO:0007669"/>
    <property type="project" value="TreeGrafter"/>
</dbReference>
<dbReference type="InterPro" id="IPR008984">
    <property type="entry name" value="SMAD_FHA_dom_sf"/>
</dbReference>
<dbReference type="GO" id="GO:0000981">
    <property type="term" value="F:DNA-binding transcription factor activity, RNA polymerase II-specific"/>
    <property type="evidence" value="ECO:0007669"/>
    <property type="project" value="TreeGrafter"/>
</dbReference>
<dbReference type="InParanoid" id="A0A286UMT1"/>
<feature type="compositionally biased region" description="Basic and acidic residues" evidence="7">
    <location>
        <begin position="598"/>
        <end position="622"/>
    </location>
</feature>
<dbReference type="Gene3D" id="1.10.10.10">
    <property type="entry name" value="Winged helix-like DNA-binding domain superfamily/Winged helix DNA-binding domain"/>
    <property type="match status" value="1"/>
</dbReference>
<evidence type="ECO:0000313" key="11">
    <source>
        <dbReference type="Proteomes" id="UP000217199"/>
    </source>
</evidence>
<dbReference type="PANTHER" id="PTHR45881:SF5">
    <property type="entry name" value="FORK-HEAD DOMAIN-CONTAINING PROTEIN"/>
    <property type="match status" value="1"/>
</dbReference>
<feature type="compositionally biased region" description="Polar residues" evidence="7">
    <location>
        <begin position="168"/>
        <end position="181"/>
    </location>
</feature>
<gene>
    <name evidence="10" type="ORF">PNOK_0338200</name>
</gene>
<dbReference type="InterPro" id="IPR001766">
    <property type="entry name" value="Fork_head_dom"/>
</dbReference>
<evidence type="ECO:0000259" key="8">
    <source>
        <dbReference type="PROSITE" id="PS50006"/>
    </source>
</evidence>
<feature type="DNA-binding region" description="Fork-head" evidence="6">
    <location>
        <begin position="234"/>
        <end position="313"/>
    </location>
</feature>
<feature type="region of interest" description="Disordered" evidence="7">
    <location>
        <begin position="432"/>
        <end position="466"/>
    </location>
</feature>
<dbReference type="STRING" id="2282107.A0A286UMT1"/>
<feature type="compositionally biased region" description="Low complexity" evidence="7">
    <location>
        <begin position="202"/>
        <end position="212"/>
    </location>
</feature>
<keyword evidence="2" id="KW-0805">Transcription regulation</keyword>
<accession>A0A286UMT1</accession>
<reference evidence="10 11" key="1">
    <citation type="journal article" date="2017" name="Mol. Ecol.">
        <title>Comparative and population genomic landscape of Phellinus noxius: A hypervariable fungus causing root rot in trees.</title>
        <authorList>
            <person name="Chung C.L."/>
            <person name="Lee T.J."/>
            <person name="Akiba M."/>
            <person name="Lee H.H."/>
            <person name="Kuo T.H."/>
            <person name="Liu D."/>
            <person name="Ke H.M."/>
            <person name="Yokoi T."/>
            <person name="Roa M.B."/>
            <person name="Lu M.J."/>
            <person name="Chang Y.Y."/>
            <person name="Ann P.J."/>
            <person name="Tsai J.N."/>
            <person name="Chen C.Y."/>
            <person name="Tzean S.S."/>
            <person name="Ota Y."/>
            <person name="Hattori T."/>
            <person name="Sahashi N."/>
            <person name="Liou R.F."/>
            <person name="Kikuchi T."/>
            <person name="Tsai I.J."/>
        </authorList>
    </citation>
    <scope>NUCLEOTIDE SEQUENCE [LARGE SCALE GENOMIC DNA]</scope>
    <source>
        <strain evidence="10 11">FFPRI411160</strain>
    </source>
</reference>
<dbReference type="SUPFAM" id="SSF49879">
    <property type="entry name" value="SMAD/FHA domain"/>
    <property type="match status" value="1"/>
</dbReference>
<feature type="compositionally biased region" description="Low complexity" evidence="7">
    <location>
        <begin position="446"/>
        <end position="466"/>
    </location>
</feature>
<evidence type="ECO:0000256" key="4">
    <source>
        <dbReference type="ARBA" id="ARBA00023163"/>
    </source>
</evidence>
<evidence type="ECO:0000256" key="6">
    <source>
        <dbReference type="PROSITE-ProRule" id="PRU00089"/>
    </source>
</evidence>
<proteinExistence type="predicted"/>
<evidence type="ECO:0000256" key="3">
    <source>
        <dbReference type="ARBA" id="ARBA00023125"/>
    </source>
</evidence>
<evidence type="ECO:0000259" key="9">
    <source>
        <dbReference type="PROSITE" id="PS50039"/>
    </source>
</evidence>
<dbReference type="CDD" id="cd22701">
    <property type="entry name" value="FHA_FKH1-like"/>
    <property type="match status" value="1"/>
</dbReference>
<dbReference type="OrthoDB" id="5954824at2759"/>
<dbReference type="CDD" id="cd00059">
    <property type="entry name" value="FH_FOX"/>
    <property type="match status" value="1"/>
</dbReference>
<dbReference type="Pfam" id="PF00250">
    <property type="entry name" value="Forkhead"/>
    <property type="match status" value="1"/>
</dbReference>
<evidence type="ECO:0000256" key="2">
    <source>
        <dbReference type="ARBA" id="ARBA00023015"/>
    </source>
</evidence>
<dbReference type="PROSITE" id="PS50039">
    <property type="entry name" value="FORK_HEAD_3"/>
    <property type="match status" value="1"/>
</dbReference>
<name>A0A286UMT1_9AGAM</name>
<dbReference type="PROSITE" id="PS50006">
    <property type="entry name" value="FHA_DOMAIN"/>
    <property type="match status" value="1"/>
</dbReference>
<evidence type="ECO:0000313" key="10">
    <source>
        <dbReference type="EMBL" id="PAV20755.1"/>
    </source>
</evidence>
<dbReference type="SMART" id="SM00339">
    <property type="entry name" value="FH"/>
    <property type="match status" value="1"/>
</dbReference>
<dbReference type="Gene3D" id="2.60.200.20">
    <property type="match status" value="1"/>
</dbReference>
<dbReference type="PANTHER" id="PTHR45881">
    <property type="entry name" value="CHECKPOINT SUPPRESSOR 1-LIKE, ISOFORM A-RELATED"/>
    <property type="match status" value="1"/>
</dbReference>
<dbReference type="AlphaFoldDB" id="A0A286UMT1"/>
<feature type="region of interest" description="Disordered" evidence="7">
    <location>
        <begin position="566"/>
        <end position="659"/>
    </location>
</feature>
<dbReference type="SMART" id="SM00240">
    <property type="entry name" value="FHA"/>
    <property type="match status" value="1"/>
</dbReference>
<dbReference type="InterPro" id="IPR036390">
    <property type="entry name" value="WH_DNA-bd_sf"/>
</dbReference>
<dbReference type="SUPFAM" id="SSF46785">
    <property type="entry name" value="Winged helix' DNA-binding domain"/>
    <property type="match status" value="1"/>
</dbReference>
<feature type="region of interest" description="Disordered" evidence="7">
    <location>
        <begin position="142"/>
        <end position="234"/>
    </location>
</feature>
<keyword evidence="3 6" id="KW-0238">DNA-binding</keyword>
<dbReference type="GO" id="GO:0005634">
    <property type="term" value="C:nucleus"/>
    <property type="evidence" value="ECO:0007669"/>
    <property type="project" value="UniProtKB-SubCell"/>
</dbReference>
<dbReference type="InterPro" id="IPR036388">
    <property type="entry name" value="WH-like_DNA-bd_sf"/>
</dbReference>
<keyword evidence="4" id="KW-0804">Transcription</keyword>
<dbReference type="PRINTS" id="PR00053">
    <property type="entry name" value="FORKHEAD"/>
</dbReference>
<feature type="domain" description="Fork-head" evidence="9">
    <location>
        <begin position="234"/>
        <end position="313"/>
    </location>
</feature>
<dbReference type="EMBL" id="NBII01000003">
    <property type="protein sequence ID" value="PAV20755.1"/>
    <property type="molecule type" value="Genomic_DNA"/>
</dbReference>
<comment type="subcellular location">
    <subcellularLocation>
        <location evidence="1 6">Nucleus</location>
    </subcellularLocation>
</comment>
<comment type="caution">
    <text evidence="10">The sequence shown here is derived from an EMBL/GenBank/DDBJ whole genome shotgun (WGS) entry which is preliminary data.</text>
</comment>